<keyword evidence="2" id="KW-1185">Reference proteome</keyword>
<accession>A0A2G9FZF4</accession>
<evidence type="ECO:0000313" key="1">
    <source>
        <dbReference type="EMBL" id="PIM98420.1"/>
    </source>
</evidence>
<dbReference type="Proteomes" id="UP000231279">
    <property type="component" value="Unassembled WGS sequence"/>
</dbReference>
<dbReference type="AlphaFoldDB" id="A0A2G9FZF4"/>
<dbReference type="EMBL" id="NKXS01008411">
    <property type="protein sequence ID" value="PIM98420.1"/>
    <property type="molecule type" value="Genomic_DNA"/>
</dbReference>
<sequence length="58" mass="6669">MKTGGAARCLRILRSTTIVKLGSVWRIIRSQLIVPSTSNMQILVINQLQHDHMKRKRN</sequence>
<protein>
    <submittedName>
        <fullName evidence="1">Uncharacterized protein</fullName>
    </submittedName>
</protein>
<gene>
    <name evidence="1" type="ORF">CDL12_29097</name>
</gene>
<reference evidence="2" key="1">
    <citation type="journal article" date="2018" name="Gigascience">
        <title>Genome assembly of the Pink Ipe (Handroanthus impetiginosus, Bignoniaceae), a highly valued, ecologically keystone Neotropical timber forest tree.</title>
        <authorList>
            <person name="Silva-Junior O.B."/>
            <person name="Grattapaglia D."/>
            <person name="Novaes E."/>
            <person name="Collevatti R.G."/>
        </authorList>
    </citation>
    <scope>NUCLEOTIDE SEQUENCE [LARGE SCALE GENOMIC DNA]</scope>
    <source>
        <strain evidence="2">cv. UFG-1</strain>
    </source>
</reference>
<comment type="caution">
    <text evidence="1">The sequence shown here is derived from an EMBL/GenBank/DDBJ whole genome shotgun (WGS) entry which is preliminary data.</text>
</comment>
<evidence type="ECO:0000313" key="2">
    <source>
        <dbReference type="Proteomes" id="UP000231279"/>
    </source>
</evidence>
<name>A0A2G9FZF4_9LAMI</name>
<organism evidence="1 2">
    <name type="scientific">Handroanthus impetiginosus</name>
    <dbReference type="NCBI Taxonomy" id="429701"/>
    <lineage>
        <taxon>Eukaryota</taxon>
        <taxon>Viridiplantae</taxon>
        <taxon>Streptophyta</taxon>
        <taxon>Embryophyta</taxon>
        <taxon>Tracheophyta</taxon>
        <taxon>Spermatophyta</taxon>
        <taxon>Magnoliopsida</taxon>
        <taxon>eudicotyledons</taxon>
        <taxon>Gunneridae</taxon>
        <taxon>Pentapetalae</taxon>
        <taxon>asterids</taxon>
        <taxon>lamiids</taxon>
        <taxon>Lamiales</taxon>
        <taxon>Bignoniaceae</taxon>
        <taxon>Crescentiina</taxon>
        <taxon>Tabebuia alliance</taxon>
        <taxon>Handroanthus</taxon>
    </lineage>
</organism>
<proteinExistence type="predicted"/>